<protein>
    <submittedName>
        <fullName evidence="4">Transcriptional regulator, TetR family</fullName>
    </submittedName>
</protein>
<dbReference type="InterPro" id="IPR001647">
    <property type="entry name" value="HTH_TetR"/>
</dbReference>
<accession>A0A075TZ57</accession>
<dbReference type="KEGG" id="wce:WS08_0576"/>
<keyword evidence="1 2" id="KW-0238">DNA-binding</keyword>
<name>A0A075TZ57_9LACO</name>
<sequence length="168" mass="19861">MVTKTFDNLKAIKQKQVYDALVEEFTTYALVDAQVARIIKRADISRGSFYTYFTDLNDAYKWVFSQVMRDVHVHRDLDSIVQMVQNQPKVYQFLQKYYQINEQFLALHDEAFAQSLRPRLLREDASEAETKGWLAMQSAHGLMRNFFLYPDREAEIKTTYKKINQLLS</sequence>
<evidence type="ECO:0000313" key="4">
    <source>
        <dbReference type="EMBL" id="AIM62829.1"/>
    </source>
</evidence>
<dbReference type="GO" id="GO:0003677">
    <property type="term" value="F:DNA binding"/>
    <property type="evidence" value="ECO:0007669"/>
    <property type="project" value="UniProtKB-UniRule"/>
</dbReference>
<feature type="DNA-binding region" description="H-T-H motif" evidence="2">
    <location>
        <begin position="34"/>
        <end position="53"/>
    </location>
</feature>
<evidence type="ECO:0000259" key="3">
    <source>
        <dbReference type="PROSITE" id="PS50977"/>
    </source>
</evidence>
<feature type="domain" description="HTH tetR-type" evidence="3">
    <location>
        <begin position="11"/>
        <end position="71"/>
    </location>
</feature>
<dbReference type="Gene3D" id="1.10.357.10">
    <property type="entry name" value="Tetracycline Repressor, domain 2"/>
    <property type="match status" value="1"/>
</dbReference>
<evidence type="ECO:0000256" key="2">
    <source>
        <dbReference type="PROSITE-ProRule" id="PRU00335"/>
    </source>
</evidence>
<dbReference type="RefSeq" id="WP_009765326.1">
    <property type="nucleotide sequence ID" value="NZ_CP009223.1"/>
</dbReference>
<dbReference type="STRING" id="759620.WS105_0574"/>
<organism evidence="4 5">
    <name type="scientific">Weissella ceti</name>
    <dbReference type="NCBI Taxonomy" id="759620"/>
    <lineage>
        <taxon>Bacteria</taxon>
        <taxon>Bacillati</taxon>
        <taxon>Bacillota</taxon>
        <taxon>Bacilli</taxon>
        <taxon>Lactobacillales</taxon>
        <taxon>Lactobacillaceae</taxon>
        <taxon>Weissella</taxon>
    </lineage>
</organism>
<keyword evidence="5" id="KW-1185">Reference proteome</keyword>
<gene>
    <name evidence="4" type="ORF">WS74_0577</name>
</gene>
<reference evidence="5" key="2">
    <citation type="submission" date="2014-08" db="EMBL/GenBank/DDBJ databases">
        <title>Complete genome of Weissella ceti strain WS74 isolated from diseased rainbow trout in Brazil.</title>
        <authorList>
            <person name="Figueiredo H.C.P."/>
            <person name="Leal C.A.G."/>
            <person name="Pereira F.L."/>
            <person name="Soares S.C."/>
            <person name="Dorella F.A."/>
            <person name="Carvalho A.F."/>
            <person name="Azevedo V.A.C."/>
        </authorList>
    </citation>
    <scope>NUCLEOTIDE SEQUENCE [LARGE SCALE GENOMIC DNA]</scope>
    <source>
        <strain evidence="5">WS74</strain>
    </source>
</reference>
<dbReference type="OrthoDB" id="9812484at2"/>
<dbReference type="EMBL" id="CP009223">
    <property type="protein sequence ID" value="AIM62829.1"/>
    <property type="molecule type" value="Genomic_DNA"/>
</dbReference>
<dbReference type="PATRIC" id="fig|759620.7.peg.557"/>
<dbReference type="KEGG" id="wct:WS74_0577"/>
<dbReference type="PROSITE" id="PS50977">
    <property type="entry name" value="HTH_TETR_2"/>
    <property type="match status" value="1"/>
</dbReference>
<reference evidence="4 5" key="1">
    <citation type="journal article" date="2014" name="Genome Announc.">
        <title>Complete Genome Sequences of Fish Pathogenic Weissella ceti Strains WS74 and WS105.</title>
        <authorList>
            <person name="Figueiredo H.C."/>
            <person name="Leal C.A."/>
            <person name="Dorella F.A."/>
            <person name="Carvalho A.F."/>
            <person name="Soares S.C."/>
            <person name="Pereira F.L."/>
            <person name="Azevedo V.A."/>
        </authorList>
    </citation>
    <scope>NUCLEOTIDE SEQUENCE [LARGE SCALE GENOMIC DNA]</scope>
    <source>
        <strain evidence="4 5">WS74</strain>
    </source>
</reference>
<proteinExistence type="predicted"/>
<dbReference type="KEGG" id="wci:WS105_0574"/>
<dbReference type="SUPFAM" id="SSF46689">
    <property type="entry name" value="Homeodomain-like"/>
    <property type="match status" value="1"/>
</dbReference>
<evidence type="ECO:0000256" key="1">
    <source>
        <dbReference type="ARBA" id="ARBA00023125"/>
    </source>
</evidence>
<dbReference type="AlphaFoldDB" id="A0A075TZ57"/>
<dbReference type="InterPro" id="IPR009057">
    <property type="entry name" value="Homeodomain-like_sf"/>
</dbReference>
<dbReference type="Proteomes" id="UP000029079">
    <property type="component" value="Chromosome"/>
</dbReference>
<evidence type="ECO:0000313" key="5">
    <source>
        <dbReference type="Proteomes" id="UP000029079"/>
    </source>
</evidence>